<dbReference type="EMBL" id="PFBP01000003">
    <property type="protein sequence ID" value="PIT90131.1"/>
    <property type="molecule type" value="Genomic_DNA"/>
</dbReference>
<gene>
    <name evidence="6" type="ORF">COU23_00250</name>
</gene>
<dbReference type="SFLD" id="SFLDS00029">
    <property type="entry name" value="Radical_SAM"/>
    <property type="match status" value="1"/>
</dbReference>
<keyword evidence="1" id="KW-0949">S-adenosyl-L-methionine</keyword>
<evidence type="ECO:0000256" key="1">
    <source>
        <dbReference type="ARBA" id="ARBA00022691"/>
    </source>
</evidence>
<dbReference type="GO" id="GO:0046872">
    <property type="term" value="F:metal ion binding"/>
    <property type="evidence" value="ECO:0007669"/>
    <property type="project" value="UniProtKB-KW"/>
</dbReference>
<keyword evidence="4" id="KW-0411">Iron-sulfur</keyword>
<dbReference type="SUPFAM" id="SSF102114">
    <property type="entry name" value="Radical SAM enzymes"/>
    <property type="match status" value="1"/>
</dbReference>
<dbReference type="InterPro" id="IPR013785">
    <property type="entry name" value="Aldolase_TIM"/>
</dbReference>
<organism evidence="6 7">
    <name type="scientific">Candidatus Kuenenbacteria bacterium CG10_big_fil_rev_8_21_14_0_10_36_11</name>
    <dbReference type="NCBI Taxonomy" id="1974618"/>
    <lineage>
        <taxon>Bacteria</taxon>
        <taxon>Candidatus Kueneniibacteriota</taxon>
    </lineage>
</organism>
<accession>A0A2M6WBI3</accession>
<feature type="domain" description="Radical SAM core" evidence="5">
    <location>
        <begin position="96"/>
        <end position="258"/>
    </location>
</feature>
<evidence type="ECO:0000256" key="4">
    <source>
        <dbReference type="ARBA" id="ARBA00023014"/>
    </source>
</evidence>
<sequence>MNTQKPLNAQKLAERLRKKSFDRQTKTIRMTKFPGSDQTTDLLLPPNCGGFGRVHHFRFKPDPKWITDPLPTHPACNYLGLPVTNVLLAQVFQLSACNFRCWYCFVDFSLLSANPKYSEMVTPKQLLQMMLDEKVNSQVIDLSGGQPELVPEYVLWFLEARKELGLEQSHFVWSDDNLSIDYTWRYLNEEEIVFMTQTPGFARVGCLKGYDAESFTFNTRADGKLFDRQIELLGRFVRAGFDQYGYITITTMNTDNLQSKMARLLDEIQNRVHPNFPLRIVPLRIFGFNANANRYNLQAEENQFQALEAWLAEMQRRFSATELATPITEVNIRR</sequence>
<name>A0A2M6WBI3_9BACT</name>
<dbReference type="GO" id="GO:0003824">
    <property type="term" value="F:catalytic activity"/>
    <property type="evidence" value="ECO:0007669"/>
    <property type="project" value="InterPro"/>
</dbReference>
<keyword evidence="2" id="KW-0479">Metal-binding</keyword>
<reference evidence="7" key="1">
    <citation type="submission" date="2017-09" db="EMBL/GenBank/DDBJ databases">
        <title>Depth-based differentiation of microbial function through sediment-hosted aquifers and enrichment of novel symbionts in the deep terrestrial subsurface.</title>
        <authorList>
            <person name="Probst A.J."/>
            <person name="Ladd B."/>
            <person name="Jarett J.K."/>
            <person name="Geller-Mcgrath D.E."/>
            <person name="Sieber C.M.K."/>
            <person name="Emerson J.B."/>
            <person name="Anantharaman K."/>
            <person name="Thomas B.C."/>
            <person name="Malmstrom R."/>
            <person name="Stieglmeier M."/>
            <person name="Klingl A."/>
            <person name="Woyke T."/>
            <person name="Ryan C.M."/>
            <person name="Banfield J.F."/>
        </authorList>
    </citation>
    <scope>NUCLEOTIDE SEQUENCE [LARGE SCALE GENOMIC DNA]</scope>
</reference>
<evidence type="ECO:0000256" key="2">
    <source>
        <dbReference type="ARBA" id="ARBA00022723"/>
    </source>
</evidence>
<dbReference type="Gene3D" id="3.20.20.70">
    <property type="entry name" value="Aldolase class I"/>
    <property type="match status" value="1"/>
</dbReference>
<dbReference type="AlphaFoldDB" id="A0A2M6WBI3"/>
<dbReference type="GO" id="GO:0051536">
    <property type="term" value="F:iron-sulfur cluster binding"/>
    <property type="evidence" value="ECO:0007669"/>
    <property type="project" value="UniProtKB-KW"/>
</dbReference>
<dbReference type="InterPro" id="IPR007197">
    <property type="entry name" value="rSAM"/>
</dbReference>
<evidence type="ECO:0000259" key="5">
    <source>
        <dbReference type="Pfam" id="PF04055"/>
    </source>
</evidence>
<protein>
    <recommendedName>
        <fullName evidence="5">Radical SAM core domain-containing protein</fullName>
    </recommendedName>
</protein>
<dbReference type="Pfam" id="PF04055">
    <property type="entry name" value="Radical_SAM"/>
    <property type="match status" value="1"/>
</dbReference>
<comment type="caution">
    <text evidence="6">The sequence shown here is derived from an EMBL/GenBank/DDBJ whole genome shotgun (WGS) entry which is preliminary data.</text>
</comment>
<evidence type="ECO:0000313" key="7">
    <source>
        <dbReference type="Proteomes" id="UP000231464"/>
    </source>
</evidence>
<proteinExistence type="predicted"/>
<dbReference type="InterPro" id="IPR058240">
    <property type="entry name" value="rSAM_sf"/>
</dbReference>
<keyword evidence="3" id="KW-0408">Iron</keyword>
<evidence type="ECO:0000313" key="6">
    <source>
        <dbReference type="EMBL" id="PIT90131.1"/>
    </source>
</evidence>
<evidence type="ECO:0000256" key="3">
    <source>
        <dbReference type="ARBA" id="ARBA00023004"/>
    </source>
</evidence>
<dbReference type="Proteomes" id="UP000231464">
    <property type="component" value="Unassembled WGS sequence"/>
</dbReference>